<comment type="caution">
    <text evidence="1">The sequence shown here is derived from an EMBL/GenBank/DDBJ whole genome shotgun (WGS) entry which is preliminary data.</text>
</comment>
<keyword evidence="2" id="KW-1185">Reference proteome</keyword>
<accession>A0A8S1RU19</accession>
<gene>
    <name evidence="1" type="ORF">PSON_ATCC_30995.1.T3350007</name>
</gene>
<name>A0A8S1RU19_9CILI</name>
<dbReference type="Proteomes" id="UP000692954">
    <property type="component" value="Unassembled WGS sequence"/>
</dbReference>
<evidence type="ECO:0000313" key="2">
    <source>
        <dbReference type="Proteomes" id="UP000692954"/>
    </source>
</evidence>
<dbReference type="EMBL" id="CAJJDN010000335">
    <property type="protein sequence ID" value="CAD8130827.1"/>
    <property type="molecule type" value="Genomic_DNA"/>
</dbReference>
<organism evidence="1 2">
    <name type="scientific">Paramecium sonneborni</name>
    <dbReference type="NCBI Taxonomy" id="65129"/>
    <lineage>
        <taxon>Eukaryota</taxon>
        <taxon>Sar</taxon>
        <taxon>Alveolata</taxon>
        <taxon>Ciliophora</taxon>
        <taxon>Intramacronucleata</taxon>
        <taxon>Oligohymenophorea</taxon>
        <taxon>Peniculida</taxon>
        <taxon>Parameciidae</taxon>
        <taxon>Paramecium</taxon>
    </lineage>
</organism>
<sequence>MIIVQIIYHPFNVIQPLFYFLQKHVLQNQLEHFNQNISTFIYINIPKQEAFLKQ</sequence>
<evidence type="ECO:0000313" key="1">
    <source>
        <dbReference type="EMBL" id="CAD8130827.1"/>
    </source>
</evidence>
<dbReference type="AlphaFoldDB" id="A0A8S1RU19"/>
<proteinExistence type="predicted"/>
<reference evidence="1" key="1">
    <citation type="submission" date="2021-01" db="EMBL/GenBank/DDBJ databases">
        <authorList>
            <consortium name="Genoscope - CEA"/>
            <person name="William W."/>
        </authorList>
    </citation>
    <scope>NUCLEOTIDE SEQUENCE</scope>
</reference>
<protein>
    <submittedName>
        <fullName evidence="1">Uncharacterized protein</fullName>
    </submittedName>
</protein>